<accession>A0A1W7CTT7</accession>
<gene>
    <name evidence="2" type="ORF">CAG99_02205</name>
</gene>
<sequence>MDEHAPSHGLTRLGPWDALFLTYEAEATRCMEYQPLLIPGQLQTEGYATAITGPGFAPLSPDLRSSGRRVV</sequence>
<evidence type="ECO:0000259" key="1">
    <source>
        <dbReference type="Pfam" id="PF19054"/>
    </source>
</evidence>
<keyword evidence="3" id="KW-1185">Reference proteome</keyword>
<dbReference type="EMBL" id="CP021121">
    <property type="protein sequence ID" value="ARQ67800.1"/>
    <property type="molecule type" value="Genomic_DNA"/>
</dbReference>
<evidence type="ECO:0000313" key="2">
    <source>
        <dbReference type="EMBL" id="ARQ67800.1"/>
    </source>
</evidence>
<dbReference type="KEGG" id="smao:CAG99_02205"/>
<protein>
    <recommendedName>
        <fullName evidence="1">DUF5753 domain-containing protein</fullName>
    </recommendedName>
</protein>
<name>A0A1W7CTT7_9ACTN</name>
<feature type="domain" description="DUF5753" evidence="1">
    <location>
        <begin position="19"/>
        <end position="61"/>
    </location>
</feature>
<dbReference type="AlphaFoldDB" id="A0A1W7CTT7"/>
<reference evidence="2 3" key="1">
    <citation type="submission" date="2017-05" db="EMBL/GenBank/DDBJ databases">
        <title>Complete genome sequence of Streptomyces sp. SCSIO 03032 revealed the diverse biosynthetic pathways for its bioactive secondary metabolites.</title>
        <authorList>
            <person name="Ma L."/>
            <person name="Zhu Y."/>
            <person name="Zhang W."/>
            <person name="Zhang G."/>
            <person name="Tian X."/>
            <person name="Zhang S."/>
            <person name="Zhang C."/>
        </authorList>
    </citation>
    <scope>NUCLEOTIDE SEQUENCE [LARGE SCALE GENOMIC DNA]</scope>
    <source>
        <strain evidence="2 3">SCSIO 03032</strain>
    </source>
</reference>
<dbReference type="Pfam" id="PF19054">
    <property type="entry name" value="DUF5753"/>
    <property type="match status" value="1"/>
</dbReference>
<evidence type="ECO:0000313" key="3">
    <source>
        <dbReference type="Proteomes" id="UP000194218"/>
    </source>
</evidence>
<organism evidence="2 3">
    <name type="scientific">Streptomyces marincola</name>
    <dbReference type="NCBI Taxonomy" id="2878388"/>
    <lineage>
        <taxon>Bacteria</taxon>
        <taxon>Bacillati</taxon>
        <taxon>Actinomycetota</taxon>
        <taxon>Actinomycetes</taxon>
        <taxon>Kitasatosporales</taxon>
        <taxon>Streptomycetaceae</taxon>
        <taxon>Streptomyces</taxon>
    </lineage>
</organism>
<dbReference type="Proteomes" id="UP000194218">
    <property type="component" value="Chromosome"/>
</dbReference>
<proteinExistence type="predicted"/>
<dbReference type="InterPro" id="IPR043917">
    <property type="entry name" value="DUF5753"/>
</dbReference>